<gene>
    <name evidence="1" type="ORF">QN277_001563</name>
</gene>
<comment type="caution">
    <text evidence="1">The sequence shown here is derived from an EMBL/GenBank/DDBJ whole genome shotgun (WGS) entry which is preliminary data.</text>
</comment>
<dbReference type="AlphaFoldDB" id="A0AAE1TIH9"/>
<reference evidence="1" key="1">
    <citation type="submission" date="2023-10" db="EMBL/GenBank/DDBJ databases">
        <title>Chromosome-level genome of the transformable northern wattle, Acacia crassicarpa.</title>
        <authorList>
            <person name="Massaro I."/>
            <person name="Sinha N.R."/>
            <person name="Poethig S."/>
            <person name="Leichty A.R."/>
        </authorList>
    </citation>
    <scope>NUCLEOTIDE SEQUENCE</scope>
    <source>
        <strain evidence="1">Acra3RX</strain>
        <tissue evidence="1">Leaf</tissue>
    </source>
</reference>
<accession>A0AAE1TIH9</accession>
<dbReference type="PANTHER" id="PTHR46136">
    <property type="entry name" value="TRANSCRIPTION FACTOR GTE8"/>
    <property type="match status" value="1"/>
</dbReference>
<dbReference type="InterPro" id="IPR052442">
    <property type="entry name" value="Env_Response_Regulator"/>
</dbReference>
<keyword evidence="2" id="KW-1185">Reference proteome</keyword>
<sequence length="127" mass="14700">MDFNVALYITERSTIEAQIKATESAAKMKIEEELKQQREKEREVAPARMAIKKVERTVGIEHNLEILKELEMLIGCTLFGSTVATEKHKQSRLEYSLERLGLFIKDEFKAEDDDEVLIGRLSNCRKR</sequence>
<protein>
    <submittedName>
        <fullName evidence="1">Uncharacterized protein</fullName>
    </submittedName>
</protein>
<dbReference type="EMBL" id="JAWXYG010000001">
    <property type="protein sequence ID" value="KAK4284780.1"/>
    <property type="molecule type" value="Genomic_DNA"/>
</dbReference>
<dbReference type="Proteomes" id="UP001293593">
    <property type="component" value="Unassembled WGS sequence"/>
</dbReference>
<proteinExistence type="predicted"/>
<dbReference type="PANTHER" id="PTHR46136:SF19">
    <property type="entry name" value="TRANSCRIPTION FACTOR GTE12"/>
    <property type="match status" value="1"/>
</dbReference>
<evidence type="ECO:0000313" key="2">
    <source>
        <dbReference type="Proteomes" id="UP001293593"/>
    </source>
</evidence>
<organism evidence="1 2">
    <name type="scientific">Acacia crassicarpa</name>
    <name type="common">northern wattle</name>
    <dbReference type="NCBI Taxonomy" id="499986"/>
    <lineage>
        <taxon>Eukaryota</taxon>
        <taxon>Viridiplantae</taxon>
        <taxon>Streptophyta</taxon>
        <taxon>Embryophyta</taxon>
        <taxon>Tracheophyta</taxon>
        <taxon>Spermatophyta</taxon>
        <taxon>Magnoliopsida</taxon>
        <taxon>eudicotyledons</taxon>
        <taxon>Gunneridae</taxon>
        <taxon>Pentapetalae</taxon>
        <taxon>rosids</taxon>
        <taxon>fabids</taxon>
        <taxon>Fabales</taxon>
        <taxon>Fabaceae</taxon>
        <taxon>Caesalpinioideae</taxon>
        <taxon>mimosoid clade</taxon>
        <taxon>Acacieae</taxon>
        <taxon>Acacia</taxon>
    </lineage>
</organism>
<evidence type="ECO:0000313" key="1">
    <source>
        <dbReference type="EMBL" id="KAK4284780.1"/>
    </source>
</evidence>
<name>A0AAE1TIH9_9FABA</name>